<dbReference type="OrthoDB" id="570199at2"/>
<evidence type="ECO:0000313" key="2">
    <source>
        <dbReference type="EMBL" id="QDT60582.1"/>
    </source>
</evidence>
<sequence length="364" mass="41368">MTVEVGIWRLGDKPEKVRFVPIPKEEKLEEILAADLSILDPRLLLIGRQVMTAFGKFIDLLAMDADGKLVVIELKRDKTPREIVAQILDYGSWIRELEDDKVASIFDSFINKYQPEQSGLSLDDAFRQKFGANDLPETWNEGHELLVVAGHLDASTERIVNYLNDEHSVAINAVFFRFFIDEGREYLSRVWLIDPTEAEVKAVEGKSSEPWNGEFYVNFGVGLSRRWEDGRKYGYIAAGGGSFYTRTLALLEPGKRIWVNVPGTGYVAVGVIEGEPTPIQEFKVELEDGSTKPITEVISPLPKMDLAEDEIEHYVKVRWLETTSLDDAIKEKGLFGNQNTVARPKTAKWQHTIERLRKRLRITD</sequence>
<proteinExistence type="predicted"/>
<dbReference type="GO" id="GO:0003676">
    <property type="term" value="F:nucleic acid binding"/>
    <property type="evidence" value="ECO:0007669"/>
    <property type="project" value="InterPro"/>
</dbReference>
<name>A0A517SWS2_9BACT</name>
<gene>
    <name evidence="2" type="ORF">SV7mr_31060</name>
</gene>
<dbReference type="InterPro" id="IPR011856">
    <property type="entry name" value="tRNA_endonuc-like_dom_sf"/>
</dbReference>
<dbReference type="RefSeq" id="WP_145273475.1">
    <property type="nucleotide sequence ID" value="NZ_CP036272.1"/>
</dbReference>
<dbReference type="AlphaFoldDB" id="A0A517SWS2"/>
<reference evidence="2 3" key="1">
    <citation type="submission" date="2019-02" db="EMBL/GenBank/DDBJ databases">
        <title>Deep-cultivation of Planctomycetes and their phenomic and genomic characterization uncovers novel biology.</title>
        <authorList>
            <person name="Wiegand S."/>
            <person name="Jogler M."/>
            <person name="Boedeker C."/>
            <person name="Pinto D."/>
            <person name="Vollmers J."/>
            <person name="Rivas-Marin E."/>
            <person name="Kohn T."/>
            <person name="Peeters S.H."/>
            <person name="Heuer A."/>
            <person name="Rast P."/>
            <person name="Oberbeckmann S."/>
            <person name="Bunk B."/>
            <person name="Jeske O."/>
            <person name="Meyerdierks A."/>
            <person name="Storesund J.E."/>
            <person name="Kallscheuer N."/>
            <person name="Luecker S."/>
            <person name="Lage O.M."/>
            <person name="Pohl T."/>
            <person name="Merkel B.J."/>
            <person name="Hornburger P."/>
            <person name="Mueller R.-W."/>
            <person name="Bruemmer F."/>
            <person name="Labrenz M."/>
            <person name="Spormann A.M."/>
            <person name="Op den Camp H."/>
            <person name="Overmann J."/>
            <person name="Amann R."/>
            <person name="Jetten M.S.M."/>
            <person name="Mascher T."/>
            <person name="Medema M.H."/>
            <person name="Devos D.P."/>
            <person name="Kaster A.-K."/>
            <person name="Ovreas L."/>
            <person name="Rohde M."/>
            <person name="Galperin M.Y."/>
            <person name="Jogler C."/>
        </authorList>
    </citation>
    <scope>NUCLEOTIDE SEQUENCE [LARGE SCALE GENOMIC DNA]</scope>
    <source>
        <strain evidence="2 3">SV_7m_r</strain>
    </source>
</reference>
<dbReference type="Gene3D" id="3.40.1350.10">
    <property type="match status" value="1"/>
</dbReference>
<dbReference type="InterPro" id="IPR048301">
    <property type="entry name" value="NucS_C"/>
</dbReference>
<feature type="domain" description="Endonuclease NucS C-terminal" evidence="1">
    <location>
        <begin position="25"/>
        <end position="106"/>
    </location>
</feature>
<evidence type="ECO:0000313" key="3">
    <source>
        <dbReference type="Proteomes" id="UP000315003"/>
    </source>
</evidence>
<accession>A0A517SWS2</accession>
<dbReference type="Pfam" id="PF01939">
    <property type="entry name" value="NucS_C"/>
    <property type="match status" value="1"/>
</dbReference>
<dbReference type="EMBL" id="CP036272">
    <property type="protein sequence ID" value="QDT60582.1"/>
    <property type="molecule type" value="Genomic_DNA"/>
</dbReference>
<protein>
    <recommendedName>
        <fullName evidence="1">Endonuclease NucS C-terminal domain-containing protein</fullName>
    </recommendedName>
</protein>
<dbReference type="Proteomes" id="UP000315003">
    <property type="component" value="Chromosome"/>
</dbReference>
<dbReference type="GO" id="GO:0004519">
    <property type="term" value="F:endonuclease activity"/>
    <property type="evidence" value="ECO:0007669"/>
    <property type="project" value="InterPro"/>
</dbReference>
<keyword evidence="3" id="KW-1185">Reference proteome</keyword>
<evidence type="ECO:0000259" key="1">
    <source>
        <dbReference type="Pfam" id="PF01939"/>
    </source>
</evidence>
<organism evidence="2 3">
    <name type="scientific">Stieleria bergensis</name>
    <dbReference type="NCBI Taxonomy" id="2528025"/>
    <lineage>
        <taxon>Bacteria</taxon>
        <taxon>Pseudomonadati</taxon>
        <taxon>Planctomycetota</taxon>
        <taxon>Planctomycetia</taxon>
        <taxon>Pirellulales</taxon>
        <taxon>Pirellulaceae</taxon>
        <taxon>Stieleria</taxon>
    </lineage>
</organism>